<feature type="transmembrane region" description="Helical" evidence="1">
    <location>
        <begin position="206"/>
        <end position="234"/>
    </location>
</feature>
<dbReference type="HOGENOM" id="CLU_101661_0_0_2"/>
<keyword evidence="1" id="KW-0812">Transmembrane</keyword>
<keyword evidence="1" id="KW-0472">Membrane</keyword>
<feature type="transmembrane region" description="Helical" evidence="1">
    <location>
        <begin position="89"/>
        <end position="111"/>
    </location>
</feature>
<reference evidence="2 3" key="1">
    <citation type="journal article" date="2009" name="Stand. Genomic Sci.">
        <title>Complete genome sequence of Halorhabdus utahensis type strain (AX-2).</title>
        <authorList>
            <person name="Anderson I."/>
            <person name="Tindall B.J."/>
            <person name="Pomrenke H."/>
            <person name="Goker M."/>
            <person name="Lapidus A."/>
            <person name="Nolan M."/>
            <person name="Copeland A."/>
            <person name="Glavina Del Rio T."/>
            <person name="Chen F."/>
            <person name="Tice H."/>
            <person name="Cheng J.F."/>
            <person name="Lucas S."/>
            <person name="Chertkov O."/>
            <person name="Bruce D."/>
            <person name="Brettin T."/>
            <person name="Detter J.C."/>
            <person name="Han C."/>
            <person name="Goodwin L."/>
            <person name="Land M."/>
            <person name="Hauser L."/>
            <person name="Chang Y.J."/>
            <person name="Jeffries C.D."/>
            <person name="Pitluck S."/>
            <person name="Pati A."/>
            <person name="Mavromatis K."/>
            <person name="Ivanova N."/>
            <person name="Ovchinnikova G."/>
            <person name="Chen A."/>
            <person name="Palaniappan K."/>
            <person name="Chain P."/>
            <person name="Rohde M."/>
            <person name="Bristow J."/>
            <person name="Eisen J.A."/>
            <person name="Markowitz V."/>
            <person name="Hugenholtz P."/>
            <person name="Kyrpides N.C."/>
            <person name="Klenk H.P."/>
        </authorList>
    </citation>
    <scope>NUCLEOTIDE SEQUENCE [LARGE SCALE GENOMIC DNA]</scope>
    <source>
        <strain evidence="3">DSM 12940 / JCM 11049 / AX-2</strain>
    </source>
</reference>
<dbReference type="KEGG" id="hut:Huta_1797"/>
<accession>C7NRN3</accession>
<protein>
    <submittedName>
        <fullName evidence="2">Uncharacterized protein</fullName>
    </submittedName>
</protein>
<dbReference type="RefSeq" id="WP_015789541.1">
    <property type="nucleotide sequence ID" value="NC_013158.1"/>
</dbReference>
<dbReference type="AlphaFoldDB" id="C7NRN3"/>
<proteinExistence type="predicted"/>
<dbReference type="EMBL" id="CP001687">
    <property type="protein sequence ID" value="ACV11969.1"/>
    <property type="molecule type" value="Genomic_DNA"/>
</dbReference>
<organism evidence="2 3">
    <name type="scientific">Halorhabdus utahensis (strain DSM 12940 / JCM 11049 / AX-2)</name>
    <dbReference type="NCBI Taxonomy" id="519442"/>
    <lineage>
        <taxon>Archaea</taxon>
        <taxon>Methanobacteriati</taxon>
        <taxon>Methanobacteriota</taxon>
        <taxon>Stenosarchaea group</taxon>
        <taxon>Halobacteria</taxon>
        <taxon>Halobacteriales</taxon>
        <taxon>Haloarculaceae</taxon>
        <taxon>Halorhabdus</taxon>
    </lineage>
</organism>
<dbReference type="InterPro" id="IPR040493">
    <property type="entry name" value="DUF5518"/>
</dbReference>
<dbReference type="eggNOG" id="arCOG04907">
    <property type="taxonomic scope" value="Archaea"/>
</dbReference>
<name>C7NRN3_HALUD</name>
<evidence type="ECO:0000313" key="3">
    <source>
        <dbReference type="Proteomes" id="UP000002071"/>
    </source>
</evidence>
<dbReference type="STRING" id="519442.Huta_1797"/>
<evidence type="ECO:0000313" key="2">
    <source>
        <dbReference type="EMBL" id="ACV11969.1"/>
    </source>
</evidence>
<dbReference type="Pfam" id="PF17647">
    <property type="entry name" value="DUF5518"/>
    <property type="match status" value="1"/>
</dbReference>
<sequence length="242" mass="24398">MATTETPASSDEGPDAFARPLPEYVDWIVGVVIALGGMALTVGGSALTFVVDRGLLEEGIESGQVTVVAIERDLTEAQMLDLIVEIIDWTGIGLLVTGIGLVLFAIGYVVVRHRAHSSASEGEGVDSYRAVAVLGAVATAVLSFIPFSPLVGGGLAGYLEQPASGRAVSAGGLAGFLAMVPALSILAFVSVGLYNGFVAVGESGLGIVTITGMCMALLFVAAYGGGLGALGGFLGGHLARDD</sequence>
<dbReference type="OrthoDB" id="341846at2157"/>
<gene>
    <name evidence="2" type="ordered locus">Huta_1797</name>
</gene>
<feature type="transmembrane region" description="Helical" evidence="1">
    <location>
        <begin position="131"/>
        <end position="159"/>
    </location>
</feature>
<dbReference type="Proteomes" id="UP000002071">
    <property type="component" value="Chromosome"/>
</dbReference>
<evidence type="ECO:0000256" key="1">
    <source>
        <dbReference type="SAM" id="Phobius"/>
    </source>
</evidence>
<dbReference type="GeneID" id="8384084"/>
<keyword evidence="1" id="KW-1133">Transmembrane helix</keyword>
<keyword evidence="3" id="KW-1185">Reference proteome</keyword>
<feature type="transmembrane region" description="Helical" evidence="1">
    <location>
        <begin position="27"/>
        <end position="51"/>
    </location>
</feature>
<feature type="transmembrane region" description="Helical" evidence="1">
    <location>
        <begin position="171"/>
        <end position="194"/>
    </location>
</feature>